<keyword evidence="2" id="KW-0472">Membrane</keyword>
<gene>
    <name evidence="3" type="ORF">JVT61DRAFT_11503</name>
</gene>
<dbReference type="OrthoDB" id="7464992at2759"/>
<feature type="compositionally biased region" description="Basic and acidic residues" evidence="1">
    <location>
        <begin position="180"/>
        <end position="196"/>
    </location>
</feature>
<accession>A0A8I2YXM9</accession>
<organism evidence="3 4">
    <name type="scientific">Boletus reticuloceps</name>
    <dbReference type="NCBI Taxonomy" id="495285"/>
    <lineage>
        <taxon>Eukaryota</taxon>
        <taxon>Fungi</taxon>
        <taxon>Dikarya</taxon>
        <taxon>Basidiomycota</taxon>
        <taxon>Agaricomycotina</taxon>
        <taxon>Agaricomycetes</taxon>
        <taxon>Agaricomycetidae</taxon>
        <taxon>Boletales</taxon>
        <taxon>Boletineae</taxon>
        <taxon>Boletaceae</taxon>
        <taxon>Boletoideae</taxon>
        <taxon>Boletus</taxon>
    </lineage>
</organism>
<feature type="transmembrane region" description="Helical" evidence="2">
    <location>
        <begin position="82"/>
        <end position="99"/>
    </location>
</feature>
<dbReference type="GO" id="GO:0004222">
    <property type="term" value="F:metalloendopeptidase activity"/>
    <property type="evidence" value="ECO:0007669"/>
    <property type="project" value="TreeGrafter"/>
</dbReference>
<feature type="region of interest" description="Disordered" evidence="1">
    <location>
        <begin position="165"/>
        <end position="217"/>
    </location>
</feature>
<dbReference type="GO" id="GO:0006515">
    <property type="term" value="P:protein quality control for misfolded or incompletely synthesized proteins"/>
    <property type="evidence" value="ECO:0007669"/>
    <property type="project" value="TreeGrafter"/>
</dbReference>
<comment type="caution">
    <text evidence="3">The sequence shown here is derived from an EMBL/GenBank/DDBJ whole genome shotgun (WGS) entry which is preliminary data.</text>
</comment>
<dbReference type="EMBL" id="JAGFBS010000005">
    <property type="protein sequence ID" value="KAG6379067.1"/>
    <property type="molecule type" value="Genomic_DNA"/>
</dbReference>
<proteinExistence type="predicted"/>
<dbReference type="AlphaFoldDB" id="A0A8I2YXM9"/>
<dbReference type="PANTHER" id="PTHR22726:SF1">
    <property type="entry name" value="METALLOENDOPEPTIDASE OMA1, MITOCHONDRIAL"/>
    <property type="match status" value="1"/>
</dbReference>
<protein>
    <submittedName>
        <fullName evidence="3">Uncharacterized protein</fullName>
    </submittedName>
</protein>
<dbReference type="Proteomes" id="UP000683000">
    <property type="component" value="Unassembled WGS sequence"/>
</dbReference>
<dbReference type="InterPro" id="IPR051156">
    <property type="entry name" value="Mito/Outer_Membr_Metalloprot"/>
</dbReference>
<dbReference type="GO" id="GO:0005743">
    <property type="term" value="C:mitochondrial inner membrane"/>
    <property type="evidence" value="ECO:0007669"/>
    <property type="project" value="TreeGrafter"/>
</dbReference>
<name>A0A8I2YXM9_9AGAM</name>
<sequence length="217" mass="24270">MFTILPRRTILALGQSHLQLSRSVFSVPSCIPVHPLRALVPFRSPLSRPQRQFSTSSPLQVQYTRFSDTHTYHSRRPDRDKVIKVVVFVTAAGVVYYIAHLEQVPETGRWRFMDISPKFEAKLEEASYASLLSEFEGRILPANHPITRHVHRVVSGLLEASDLGTLGPSDPSVSPAADDGFWRDDPFGAARPHDPHTSPGGKEWNLLVVNDPRSSTL</sequence>
<evidence type="ECO:0000256" key="2">
    <source>
        <dbReference type="SAM" id="Phobius"/>
    </source>
</evidence>
<evidence type="ECO:0000313" key="4">
    <source>
        <dbReference type="Proteomes" id="UP000683000"/>
    </source>
</evidence>
<evidence type="ECO:0000313" key="3">
    <source>
        <dbReference type="EMBL" id="KAG6379067.1"/>
    </source>
</evidence>
<keyword evidence="4" id="KW-1185">Reference proteome</keyword>
<evidence type="ECO:0000256" key="1">
    <source>
        <dbReference type="SAM" id="MobiDB-lite"/>
    </source>
</evidence>
<keyword evidence="2" id="KW-0812">Transmembrane</keyword>
<dbReference type="PANTHER" id="PTHR22726">
    <property type="entry name" value="METALLOENDOPEPTIDASE OMA1"/>
    <property type="match status" value="1"/>
</dbReference>
<reference evidence="3" key="1">
    <citation type="submission" date="2021-03" db="EMBL/GenBank/DDBJ databases">
        <title>Evolutionary innovations through gain and loss of genes in the ectomycorrhizal Boletales.</title>
        <authorList>
            <person name="Wu G."/>
            <person name="Miyauchi S."/>
            <person name="Morin E."/>
            <person name="Yang Z.-L."/>
            <person name="Xu J."/>
            <person name="Martin F.M."/>
        </authorList>
    </citation>
    <scope>NUCLEOTIDE SEQUENCE</scope>
    <source>
        <strain evidence="3">BR01</strain>
    </source>
</reference>
<keyword evidence="2" id="KW-1133">Transmembrane helix</keyword>
<dbReference type="GO" id="GO:0034982">
    <property type="term" value="P:mitochondrial protein processing"/>
    <property type="evidence" value="ECO:0007669"/>
    <property type="project" value="TreeGrafter"/>
</dbReference>